<sequence>MEASEIPVYSLSEILSMNEGWIARFLERLAIPESDDALGQIILTLANSGKLTYLPPINSDNLRGLIKVTTPSEIISTIESIRAAGVMPSVNRLELMKQYLSYATVSLAESPRFLPVVRPTSPITPVYSLSEILTMNEGWVDEFQKKLGIADSDDPRGQIALALDNLDILTYLPPITKDNLPLSIDATRPFKLDRLKYMVEQARVTPSTDRLGLMEQYIEIIGVPETKPALPLVTLEAIDWRTELTALINLLNKFSGEVIQQIVKNYSYRRIRKICWLIPRVLADESLKIPSTTTEKLQNLNRLLCNSQFFWRLKTQHDFGVTKLSWHRTWLEEYRVHLQKLQLSLVQAVEDRNIVKVKELLEFGVDPNGRGKDYYSPEEIISRQTAIEIAVKLNEPNMVKLLLVAGANPNIYSKYEESPISIATNYGDIEIVKLLIPHVNRKSRTQALFSAVNNGHIGVVKLLLAAGVNIRRVSRALTSASRKGHIGIVRLLLTAGVRFNIYKIKQDKAIIEASRNGHIEVVRLLLAVGADPNIQESRIGTALTAILRRRDIDSKYIEIIKLLLAAGADPNIPDESGNTAIDYARLEFERTGKDVYRQIYQLLTGRVI</sequence>
<dbReference type="SMART" id="SM00248">
    <property type="entry name" value="ANK"/>
    <property type="match status" value="7"/>
</dbReference>
<dbReference type="PROSITE" id="PS50297">
    <property type="entry name" value="ANK_REP_REGION"/>
    <property type="match status" value="1"/>
</dbReference>
<accession>A0A481Z3J7</accession>
<name>A0A481Z3J7_9VIRU</name>
<evidence type="ECO:0000256" key="1">
    <source>
        <dbReference type="ARBA" id="ARBA00022737"/>
    </source>
</evidence>
<protein>
    <submittedName>
        <fullName evidence="3">Ankyrin repeat protein</fullName>
    </submittedName>
</protein>
<dbReference type="Gene3D" id="1.25.40.20">
    <property type="entry name" value="Ankyrin repeat-containing domain"/>
    <property type="match status" value="2"/>
</dbReference>
<dbReference type="InterPro" id="IPR002110">
    <property type="entry name" value="Ankyrin_rpt"/>
</dbReference>
<dbReference type="Pfam" id="PF12796">
    <property type="entry name" value="Ank_2"/>
    <property type="match status" value="2"/>
</dbReference>
<organism evidence="3">
    <name type="scientific">Pithovirus LCPAC103</name>
    <dbReference type="NCBI Taxonomy" id="2506588"/>
    <lineage>
        <taxon>Viruses</taxon>
        <taxon>Pithoviruses</taxon>
    </lineage>
</organism>
<dbReference type="SUPFAM" id="SSF48403">
    <property type="entry name" value="Ankyrin repeat"/>
    <property type="match status" value="1"/>
</dbReference>
<dbReference type="PROSITE" id="PS50088">
    <property type="entry name" value="ANK_REPEAT"/>
    <property type="match status" value="3"/>
</dbReference>
<dbReference type="InterPro" id="IPR036770">
    <property type="entry name" value="Ankyrin_rpt-contain_sf"/>
</dbReference>
<proteinExistence type="predicted"/>
<reference evidence="3" key="1">
    <citation type="journal article" date="2019" name="MBio">
        <title>Virus Genomes from Deep Sea Sediments Expand the Ocean Megavirome and Support Independent Origins of Viral Gigantism.</title>
        <authorList>
            <person name="Backstrom D."/>
            <person name="Yutin N."/>
            <person name="Jorgensen S.L."/>
            <person name="Dharamshi J."/>
            <person name="Homa F."/>
            <person name="Zaremba-Niedwiedzka K."/>
            <person name="Spang A."/>
            <person name="Wolf Y.I."/>
            <person name="Koonin E.V."/>
            <person name="Ettema T.J."/>
        </authorList>
    </citation>
    <scope>NUCLEOTIDE SEQUENCE</scope>
</reference>
<evidence type="ECO:0000313" key="3">
    <source>
        <dbReference type="EMBL" id="QBK90424.1"/>
    </source>
</evidence>
<keyword evidence="2" id="KW-0040">ANK repeat</keyword>
<dbReference type="EMBL" id="MK500484">
    <property type="protein sequence ID" value="QBK90424.1"/>
    <property type="molecule type" value="Genomic_DNA"/>
</dbReference>
<gene>
    <name evidence="3" type="ORF">LCPAC103_01050</name>
</gene>
<evidence type="ECO:0000256" key="2">
    <source>
        <dbReference type="ARBA" id="ARBA00023043"/>
    </source>
</evidence>
<dbReference type="PANTHER" id="PTHR24171">
    <property type="entry name" value="ANKYRIN REPEAT DOMAIN-CONTAINING PROTEIN 39-RELATED"/>
    <property type="match status" value="1"/>
</dbReference>
<keyword evidence="1" id="KW-0677">Repeat</keyword>